<comment type="subcellular location">
    <subcellularLocation>
        <location evidence="1">Mitochondrion</location>
    </subcellularLocation>
</comment>
<name>A0A0N1PKB7_PAPMA</name>
<feature type="domain" description="Ribosomal protein/NADH dehydrogenase" evidence="8">
    <location>
        <begin position="40"/>
        <end position="110"/>
    </location>
</feature>
<dbReference type="SUPFAM" id="SSF52833">
    <property type="entry name" value="Thioredoxin-like"/>
    <property type="match status" value="1"/>
</dbReference>
<dbReference type="FunFam" id="3.40.30.10:FF:000247">
    <property type="entry name" value="28S ribosomal protein S25, mitochondrial"/>
    <property type="match status" value="1"/>
</dbReference>
<dbReference type="InterPro" id="IPR040049">
    <property type="entry name" value="Ribosomal_mS25/mL61"/>
</dbReference>
<protein>
    <recommendedName>
        <fullName evidence="6">Small ribosomal subunit protein mS25</fullName>
    </recommendedName>
    <alternativeName>
        <fullName evidence="7">28S ribosomal protein S25, mitochondrial</fullName>
    </alternativeName>
</protein>
<evidence type="ECO:0000259" key="8">
    <source>
        <dbReference type="SMART" id="SM00916"/>
    </source>
</evidence>
<dbReference type="Gene3D" id="3.40.30.10">
    <property type="entry name" value="Glutaredoxin"/>
    <property type="match status" value="1"/>
</dbReference>
<dbReference type="GO" id="GO:1990904">
    <property type="term" value="C:ribonucleoprotein complex"/>
    <property type="evidence" value="ECO:0007669"/>
    <property type="project" value="UniProtKB-KW"/>
</dbReference>
<evidence type="ECO:0000256" key="3">
    <source>
        <dbReference type="ARBA" id="ARBA00022980"/>
    </source>
</evidence>
<dbReference type="Proteomes" id="UP000053240">
    <property type="component" value="Unassembled WGS sequence"/>
</dbReference>
<sequence>MPFMKGRAPIRRTLNYLNAGKLVFKDKIRIFSVAYNIYGQNNNGAKDFVFWFLPQIQYKNPDVQVVTMKNLTPSPFIKCYFEDGRRILVDVDNKSKEDILDHLLNTVGKSKEVLEAEATAAEKKDNPANFGVGCERACICEIYGQVPCPGVVPLPKSMRGKYLNQRD</sequence>
<evidence type="ECO:0000256" key="6">
    <source>
        <dbReference type="ARBA" id="ARBA00035139"/>
    </source>
</evidence>
<dbReference type="KEGG" id="pmac:106707531"/>
<proteinExistence type="inferred from homology"/>
<dbReference type="GO" id="GO:0005840">
    <property type="term" value="C:ribosome"/>
    <property type="evidence" value="ECO:0007669"/>
    <property type="project" value="UniProtKB-KW"/>
</dbReference>
<evidence type="ECO:0000313" key="10">
    <source>
        <dbReference type="Proteomes" id="UP000053240"/>
    </source>
</evidence>
<evidence type="ECO:0000256" key="2">
    <source>
        <dbReference type="ARBA" id="ARBA00008046"/>
    </source>
</evidence>
<evidence type="ECO:0000256" key="5">
    <source>
        <dbReference type="ARBA" id="ARBA00023274"/>
    </source>
</evidence>
<dbReference type="EMBL" id="LADJ01026996">
    <property type="protein sequence ID" value="KPJ21149.1"/>
    <property type="molecule type" value="Genomic_DNA"/>
</dbReference>
<comment type="caution">
    <text evidence="9">The sequence shown here is derived from an EMBL/GenBank/DDBJ whole genome shotgun (WGS) entry which is preliminary data.</text>
</comment>
<gene>
    <name evidence="9" type="ORF">RR48_01637</name>
</gene>
<reference evidence="9 10" key="1">
    <citation type="journal article" date="2015" name="Nat. Commun.">
        <title>Outbred genome sequencing and CRISPR/Cas9 gene editing in butterflies.</title>
        <authorList>
            <person name="Li X."/>
            <person name="Fan D."/>
            <person name="Zhang W."/>
            <person name="Liu G."/>
            <person name="Zhang L."/>
            <person name="Zhao L."/>
            <person name="Fang X."/>
            <person name="Chen L."/>
            <person name="Dong Y."/>
            <person name="Chen Y."/>
            <person name="Ding Y."/>
            <person name="Zhao R."/>
            <person name="Feng M."/>
            <person name="Zhu Y."/>
            <person name="Feng Y."/>
            <person name="Jiang X."/>
            <person name="Zhu D."/>
            <person name="Xiang H."/>
            <person name="Feng X."/>
            <person name="Li S."/>
            <person name="Wang J."/>
            <person name="Zhang G."/>
            <person name="Kronforst M.R."/>
            <person name="Wang W."/>
        </authorList>
    </citation>
    <scope>NUCLEOTIDE SEQUENCE [LARGE SCALE GENOMIC DNA]</scope>
    <source>
        <strain evidence="9">Ya'a_city_454_Pm</strain>
        <tissue evidence="9">Whole body</tissue>
    </source>
</reference>
<dbReference type="InterPro" id="IPR007741">
    <property type="entry name" value="Ribosomal_mL43/mS25/NADH_DH"/>
</dbReference>
<dbReference type="PANTHER" id="PTHR13274:SF2">
    <property type="entry name" value="SMALL RIBOSOMAL SUBUNIT PROTEIN MS25"/>
    <property type="match status" value="1"/>
</dbReference>
<dbReference type="GO" id="GO:0003735">
    <property type="term" value="F:structural constituent of ribosome"/>
    <property type="evidence" value="ECO:0007669"/>
    <property type="project" value="InterPro"/>
</dbReference>
<keyword evidence="4" id="KW-0496">Mitochondrion</keyword>
<dbReference type="PANTHER" id="PTHR13274">
    <property type="entry name" value="MITOCHONDRIAL RIBOSOMAL PROTEIN S25"/>
    <property type="match status" value="1"/>
</dbReference>
<evidence type="ECO:0000313" key="9">
    <source>
        <dbReference type="EMBL" id="KPJ21149.1"/>
    </source>
</evidence>
<dbReference type="FunCoup" id="A0A0N1PKB7">
    <property type="interactions" value="978"/>
</dbReference>
<organism evidence="9 10">
    <name type="scientific">Papilio machaon</name>
    <name type="common">Old World swallowtail butterfly</name>
    <dbReference type="NCBI Taxonomy" id="76193"/>
    <lineage>
        <taxon>Eukaryota</taxon>
        <taxon>Metazoa</taxon>
        <taxon>Ecdysozoa</taxon>
        <taxon>Arthropoda</taxon>
        <taxon>Hexapoda</taxon>
        <taxon>Insecta</taxon>
        <taxon>Pterygota</taxon>
        <taxon>Neoptera</taxon>
        <taxon>Endopterygota</taxon>
        <taxon>Lepidoptera</taxon>
        <taxon>Glossata</taxon>
        <taxon>Ditrysia</taxon>
        <taxon>Papilionoidea</taxon>
        <taxon>Papilionidae</taxon>
        <taxon>Papilioninae</taxon>
        <taxon>Papilio</taxon>
    </lineage>
</organism>
<dbReference type="InParanoid" id="A0A0N1PKB7"/>
<dbReference type="OrthoDB" id="5919182at2759"/>
<keyword evidence="5" id="KW-0687">Ribonucleoprotein</keyword>
<evidence type="ECO:0000256" key="4">
    <source>
        <dbReference type="ARBA" id="ARBA00023128"/>
    </source>
</evidence>
<keyword evidence="3 9" id="KW-0689">Ribosomal protein</keyword>
<evidence type="ECO:0000256" key="7">
    <source>
        <dbReference type="ARBA" id="ARBA00035369"/>
    </source>
</evidence>
<comment type="similarity">
    <text evidence="2">Belongs to the mitochondrion-specific ribosomal protein mS25 family.</text>
</comment>
<keyword evidence="10" id="KW-1185">Reference proteome</keyword>
<dbReference type="GO" id="GO:0005739">
    <property type="term" value="C:mitochondrion"/>
    <property type="evidence" value="ECO:0007669"/>
    <property type="project" value="UniProtKB-SubCell"/>
</dbReference>
<dbReference type="Pfam" id="PF05047">
    <property type="entry name" value="L51_S25_CI-B8"/>
    <property type="match status" value="1"/>
</dbReference>
<dbReference type="AlphaFoldDB" id="A0A0N1PKB7"/>
<accession>A0A0N1PKB7</accession>
<evidence type="ECO:0000256" key="1">
    <source>
        <dbReference type="ARBA" id="ARBA00004173"/>
    </source>
</evidence>
<dbReference type="SMART" id="SM00916">
    <property type="entry name" value="L51_S25_CI-B8"/>
    <property type="match status" value="1"/>
</dbReference>
<dbReference type="InterPro" id="IPR036249">
    <property type="entry name" value="Thioredoxin-like_sf"/>
</dbReference>
<dbReference type="STRING" id="76193.A0A0N1PKB7"/>